<evidence type="ECO:0000313" key="2">
    <source>
        <dbReference type="Proteomes" id="UP000281553"/>
    </source>
</evidence>
<organism evidence="1 2">
    <name type="scientific">Dibothriocephalus latus</name>
    <name type="common">Fish tapeworm</name>
    <name type="synonym">Diphyllobothrium latum</name>
    <dbReference type="NCBI Taxonomy" id="60516"/>
    <lineage>
        <taxon>Eukaryota</taxon>
        <taxon>Metazoa</taxon>
        <taxon>Spiralia</taxon>
        <taxon>Lophotrochozoa</taxon>
        <taxon>Platyhelminthes</taxon>
        <taxon>Cestoda</taxon>
        <taxon>Eucestoda</taxon>
        <taxon>Diphyllobothriidea</taxon>
        <taxon>Diphyllobothriidae</taxon>
        <taxon>Dibothriocephalus</taxon>
    </lineage>
</organism>
<evidence type="ECO:0000313" key="1">
    <source>
        <dbReference type="EMBL" id="VDN34268.1"/>
    </source>
</evidence>
<dbReference type="Proteomes" id="UP000281553">
    <property type="component" value="Unassembled WGS sequence"/>
</dbReference>
<protein>
    <submittedName>
        <fullName evidence="1">Uncharacterized protein</fullName>
    </submittedName>
</protein>
<proteinExistence type="predicted"/>
<reference evidence="1 2" key="1">
    <citation type="submission" date="2018-11" db="EMBL/GenBank/DDBJ databases">
        <authorList>
            <consortium name="Pathogen Informatics"/>
        </authorList>
    </citation>
    <scope>NUCLEOTIDE SEQUENCE [LARGE SCALE GENOMIC DNA]</scope>
</reference>
<gene>
    <name evidence="1" type="ORF">DILT_LOCUS16471</name>
</gene>
<dbReference type="AlphaFoldDB" id="A0A3P7NF60"/>
<accession>A0A3P7NF60</accession>
<name>A0A3P7NF60_DIBLA</name>
<dbReference type="EMBL" id="UYRU01085007">
    <property type="protein sequence ID" value="VDN34268.1"/>
    <property type="molecule type" value="Genomic_DNA"/>
</dbReference>
<sequence length="29" mass="3804">MPRYSRFSTSCQRRHSKYRHHNLLRRFPW</sequence>
<keyword evidence="2" id="KW-1185">Reference proteome</keyword>